<comment type="similarity">
    <text evidence="1 10">Belongs to the ABC transporter superfamily.</text>
</comment>
<keyword evidence="10" id="KW-1003">Cell membrane</keyword>
<comment type="caution">
    <text evidence="13">The sequence shown here is derived from an EMBL/GenBank/DDBJ whole genome shotgun (WGS) entry which is preliminary data.</text>
</comment>
<dbReference type="PROSITE" id="PS50893">
    <property type="entry name" value="ABC_TRANSPORTER_2"/>
    <property type="match status" value="1"/>
</dbReference>
<dbReference type="GO" id="GO:0005524">
    <property type="term" value="F:ATP binding"/>
    <property type="evidence" value="ECO:0007669"/>
    <property type="project" value="UniProtKB-UniRule"/>
</dbReference>
<dbReference type="AlphaFoldDB" id="A0A845F4Z9"/>
<dbReference type="PROSITE" id="PS51371">
    <property type="entry name" value="CBS"/>
    <property type="match status" value="1"/>
</dbReference>
<dbReference type="CDD" id="cd03295">
    <property type="entry name" value="ABC_OpuCA_Osmoprotection"/>
    <property type="match status" value="1"/>
</dbReference>
<feature type="domain" description="ABC transporter" evidence="11">
    <location>
        <begin position="2"/>
        <end position="237"/>
    </location>
</feature>
<evidence type="ECO:0000256" key="7">
    <source>
        <dbReference type="ARBA" id="ARBA00052482"/>
    </source>
</evidence>
<keyword evidence="2 10" id="KW-0813">Transport</keyword>
<evidence type="ECO:0000256" key="9">
    <source>
        <dbReference type="PROSITE-ProRule" id="PRU00703"/>
    </source>
</evidence>
<comment type="catalytic activity">
    <reaction evidence="7">
        <text>a quaternary ammonium(out) + ATP + H2O = a quaternary ammonium(in) + ADP + phosphate + H(+)</text>
        <dbReference type="Rhea" id="RHEA:11036"/>
        <dbReference type="ChEBI" id="CHEBI:15377"/>
        <dbReference type="ChEBI" id="CHEBI:15378"/>
        <dbReference type="ChEBI" id="CHEBI:30616"/>
        <dbReference type="ChEBI" id="CHEBI:35267"/>
        <dbReference type="ChEBI" id="CHEBI:43474"/>
        <dbReference type="ChEBI" id="CHEBI:456216"/>
        <dbReference type="EC" id="7.6.2.9"/>
    </reaction>
</comment>
<keyword evidence="5 10" id="KW-0067">ATP-binding</keyword>
<keyword evidence="4 10" id="KW-0547">Nucleotide-binding</keyword>
<accession>A0A845F4Z9</accession>
<evidence type="ECO:0000256" key="2">
    <source>
        <dbReference type="ARBA" id="ARBA00022448"/>
    </source>
</evidence>
<dbReference type="PANTHER" id="PTHR43117:SF4">
    <property type="entry name" value="OSMOPROTECTANT IMPORT ATP-BINDING PROTEIN OSMV"/>
    <property type="match status" value="1"/>
</dbReference>
<evidence type="ECO:0000256" key="10">
    <source>
        <dbReference type="RuleBase" id="RU369116"/>
    </source>
</evidence>
<dbReference type="SUPFAM" id="SSF54631">
    <property type="entry name" value="CBS-domain pair"/>
    <property type="match status" value="1"/>
</dbReference>
<sequence length="379" mass="42663">MITFEHVSKKFADGTEALKDINLHIEQGELLTLIGPSGCGKTTTMKMINRLIEPSGGQISIDGKPISDQDPVELRRSIGYVIQQIGLLPHMTIAENIALIPKLKKWDKSKIDKRVDEMLNLVGLEPSVFRSRYPLELSGGQQQRVGVIRALAAEPPIILMDEPFSALDPISREQLQDELVKLQKEIQKTIVFVTHDMDEAMKIADRIAIMKDGEILQLDTPDRLLRHPKNEFVRNFIGDERMAKGQAPTAVDLMIQKVATVKESRGLAEAFRLMKSERVDSLVVTGPEQQYKGIVTLDQVQKHYESDTKRIADVIERIEPIQRNTLYPEIAKRFAEKQPISIPVVEGEKLTGLVTRSSMMRGLAGLEQLGYKEEEPLNE</sequence>
<dbReference type="Pfam" id="PF00005">
    <property type="entry name" value="ABC_tran"/>
    <property type="match status" value="1"/>
</dbReference>
<evidence type="ECO:0000256" key="8">
    <source>
        <dbReference type="ARBA" id="ARBA00063934"/>
    </source>
</evidence>
<dbReference type="FunFam" id="3.40.50.300:FF:000425">
    <property type="entry name" value="Probable ABC transporter, ATP-binding subunit"/>
    <property type="match status" value="1"/>
</dbReference>
<evidence type="ECO:0000256" key="5">
    <source>
        <dbReference type="ARBA" id="ARBA00022840"/>
    </source>
</evidence>
<dbReference type="NCBIfam" id="TIGR01186">
    <property type="entry name" value="proV"/>
    <property type="match status" value="1"/>
</dbReference>
<evidence type="ECO:0000256" key="6">
    <source>
        <dbReference type="ARBA" id="ARBA00023122"/>
    </source>
</evidence>
<dbReference type="GO" id="GO:0006865">
    <property type="term" value="P:amino acid transport"/>
    <property type="evidence" value="ECO:0007669"/>
    <property type="project" value="UniProtKB-UniRule"/>
</dbReference>
<dbReference type="PROSITE" id="PS00211">
    <property type="entry name" value="ABC_TRANSPORTER_1"/>
    <property type="match status" value="1"/>
</dbReference>
<dbReference type="InterPro" id="IPR027417">
    <property type="entry name" value="P-loop_NTPase"/>
</dbReference>
<feature type="domain" description="CBS" evidence="12">
    <location>
        <begin position="254"/>
        <end position="310"/>
    </location>
</feature>
<dbReference type="SMART" id="SM00382">
    <property type="entry name" value="AAA"/>
    <property type="match status" value="1"/>
</dbReference>
<dbReference type="InterPro" id="IPR003593">
    <property type="entry name" value="AAA+_ATPase"/>
</dbReference>
<evidence type="ECO:0000259" key="11">
    <source>
        <dbReference type="PROSITE" id="PS50893"/>
    </source>
</evidence>
<dbReference type="EMBL" id="WMEY01000010">
    <property type="protein sequence ID" value="MYL65756.1"/>
    <property type="molecule type" value="Genomic_DNA"/>
</dbReference>
<reference evidence="13 14" key="1">
    <citation type="submission" date="2019-11" db="EMBL/GenBank/DDBJ databases">
        <title>Genome sequences of 17 halophilic strains isolated from different environments.</title>
        <authorList>
            <person name="Furrow R.E."/>
        </authorList>
    </citation>
    <scope>NUCLEOTIDE SEQUENCE [LARGE SCALE GENOMIC DNA]</scope>
    <source>
        <strain evidence="13 14">22506_14_FS</strain>
    </source>
</reference>
<dbReference type="InterPro" id="IPR000644">
    <property type="entry name" value="CBS_dom"/>
</dbReference>
<keyword evidence="10" id="KW-0472">Membrane</keyword>
<dbReference type="Proteomes" id="UP000447833">
    <property type="component" value="Unassembled WGS sequence"/>
</dbReference>
<proteinExistence type="inferred from homology"/>
<dbReference type="InterPro" id="IPR046342">
    <property type="entry name" value="CBS_dom_sf"/>
</dbReference>
<gene>
    <name evidence="13" type="ORF">GLW07_20550</name>
</gene>
<dbReference type="Pfam" id="PF00571">
    <property type="entry name" value="CBS"/>
    <property type="match status" value="2"/>
</dbReference>
<dbReference type="GO" id="GO:0016887">
    <property type="term" value="F:ATP hydrolysis activity"/>
    <property type="evidence" value="ECO:0007669"/>
    <property type="project" value="UniProtKB-UniRule"/>
</dbReference>
<comment type="subunit">
    <text evidence="8">The complex is composed of two ATP-binding proteins (OpuCA), two transmembrane proteins (OpuCB and OpuCD) and a solute-binding protein (OpuCC).</text>
</comment>
<evidence type="ECO:0000313" key="13">
    <source>
        <dbReference type="EMBL" id="MYL65756.1"/>
    </source>
</evidence>
<evidence type="ECO:0000256" key="1">
    <source>
        <dbReference type="ARBA" id="ARBA00005417"/>
    </source>
</evidence>
<dbReference type="InterPro" id="IPR005892">
    <property type="entry name" value="Gly-betaine_transp_ATP-bd"/>
</dbReference>
<dbReference type="RefSeq" id="WP_160921392.1">
    <property type="nucleotide sequence ID" value="NZ_WMEY01000010.1"/>
</dbReference>
<dbReference type="GO" id="GO:0031460">
    <property type="term" value="P:glycine betaine transport"/>
    <property type="evidence" value="ECO:0007669"/>
    <property type="project" value="InterPro"/>
</dbReference>
<keyword evidence="6 9" id="KW-0129">CBS domain</keyword>
<dbReference type="Gene3D" id="3.40.50.300">
    <property type="entry name" value="P-loop containing nucleotide triphosphate hydrolases"/>
    <property type="match status" value="1"/>
</dbReference>
<dbReference type="InterPro" id="IPR003439">
    <property type="entry name" value="ABC_transporter-like_ATP-bd"/>
</dbReference>
<evidence type="ECO:0000259" key="12">
    <source>
        <dbReference type="PROSITE" id="PS51371"/>
    </source>
</evidence>
<dbReference type="GO" id="GO:0005886">
    <property type="term" value="C:plasma membrane"/>
    <property type="evidence" value="ECO:0007669"/>
    <property type="project" value="UniProtKB-SubCell"/>
</dbReference>
<comment type="subunit">
    <text evidence="10">The complex is probably composed of two ATP-binding proteins, two transmembrane proteins and a solute-binding protein.</text>
</comment>
<dbReference type="EC" id="7.6.2.9" evidence="10"/>
<dbReference type="GO" id="GO:0015418">
    <property type="term" value="F:ABC-type quaternary ammonium compound transporting activity"/>
    <property type="evidence" value="ECO:0007669"/>
    <property type="project" value="UniProtKB-EC"/>
</dbReference>
<keyword evidence="10" id="KW-0997">Cell inner membrane</keyword>
<evidence type="ECO:0000313" key="14">
    <source>
        <dbReference type="Proteomes" id="UP000447833"/>
    </source>
</evidence>
<dbReference type="SUPFAM" id="SSF52540">
    <property type="entry name" value="P-loop containing nucleoside triphosphate hydrolases"/>
    <property type="match status" value="1"/>
</dbReference>
<comment type="subcellular location">
    <subcellularLocation>
        <location evidence="10">Cell inner membrane</location>
        <topology evidence="10">Peripheral membrane protein</topology>
    </subcellularLocation>
</comment>
<evidence type="ECO:0000256" key="4">
    <source>
        <dbReference type="ARBA" id="ARBA00022741"/>
    </source>
</evidence>
<dbReference type="InterPro" id="IPR017871">
    <property type="entry name" value="ABC_transporter-like_CS"/>
</dbReference>
<dbReference type="PANTHER" id="PTHR43117">
    <property type="entry name" value="OSMOPROTECTANT IMPORT ATP-BINDING PROTEIN OSMV"/>
    <property type="match status" value="1"/>
</dbReference>
<name>A0A845F4Z9_9BACL</name>
<organism evidence="13 14">
    <name type="scientific">Guptibacillus hwajinpoensis</name>
    <dbReference type="NCBI Taxonomy" id="208199"/>
    <lineage>
        <taxon>Bacteria</taxon>
        <taxon>Bacillati</taxon>
        <taxon>Bacillota</taxon>
        <taxon>Bacilli</taxon>
        <taxon>Bacillales</taxon>
        <taxon>Guptibacillaceae</taxon>
        <taxon>Guptibacillus</taxon>
    </lineage>
</organism>
<keyword evidence="3" id="KW-0677">Repeat</keyword>
<protein>
    <recommendedName>
        <fullName evidence="10">Quaternary amine transport ATP-binding protein</fullName>
        <ecNumber evidence="10">7.6.2.9</ecNumber>
    </recommendedName>
</protein>
<dbReference type="SMART" id="SM00116">
    <property type="entry name" value="CBS"/>
    <property type="match status" value="2"/>
</dbReference>
<dbReference type="Gene3D" id="3.10.580.10">
    <property type="entry name" value="CBS-domain"/>
    <property type="match status" value="1"/>
</dbReference>
<evidence type="ECO:0000256" key="3">
    <source>
        <dbReference type="ARBA" id="ARBA00022737"/>
    </source>
</evidence>